<feature type="compositionally biased region" description="Low complexity" evidence="1">
    <location>
        <begin position="551"/>
        <end position="562"/>
    </location>
</feature>
<dbReference type="GO" id="GO:0005737">
    <property type="term" value="C:cytoplasm"/>
    <property type="evidence" value="ECO:0007669"/>
    <property type="project" value="GOC"/>
</dbReference>
<dbReference type="PANTHER" id="PTHR12205">
    <property type="entry name" value="CENTROMERE/KINETOCHORE PROTEIN ZW10"/>
    <property type="match status" value="1"/>
</dbReference>
<feature type="compositionally biased region" description="Acidic residues" evidence="1">
    <location>
        <begin position="437"/>
        <end position="446"/>
    </location>
</feature>
<evidence type="ECO:0000259" key="2">
    <source>
        <dbReference type="Pfam" id="PF20666"/>
    </source>
</evidence>
<evidence type="ECO:0008006" key="6">
    <source>
        <dbReference type="Google" id="ProtNLM"/>
    </source>
</evidence>
<proteinExistence type="predicted"/>
<protein>
    <recommendedName>
        <fullName evidence="6">Retrograde transport protein Dsl1 C-terminal domain-containing protein</fullName>
    </recommendedName>
</protein>
<dbReference type="Pfam" id="PF20666">
    <property type="entry name" value="ZW10_C"/>
    <property type="match status" value="1"/>
</dbReference>
<dbReference type="Pfam" id="PF22766">
    <property type="entry name" value="ZW10_C2"/>
    <property type="match status" value="1"/>
</dbReference>
<feature type="compositionally biased region" description="Acidic residues" evidence="1">
    <location>
        <begin position="514"/>
        <end position="534"/>
    </location>
</feature>
<dbReference type="InterPro" id="IPR055148">
    <property type="entry name" value="ZW10_C_2"/>
</dbReference>
<gene>
    <name evidence="4" type="ORF">FB45DRAFT_752778</name>
</gene>
<dbReference type="GO" id="GO:0006888">
    <property type="term" value="P:endoplasmic reticulum to Golgi vesicle-mediated transport"/>
    <property type="evidence" value="ECO:0007669"/>
    <property type="project" value="TreeGrafter"/>
</dbReference>
<reference evidence="4" key="1">
    <citation type="submission" date="2023-03" db="EMBL/GenBank/DDBJ databases">
        <title>Massive genome expansion in bonnet fungi (Mycena s.s.) driven by repeated elements and novel gene families across ecological guilds.</title>
        <authorList>
            <consortium name="Lawrence Berkeley National Laboratory"/>
            <person name="Harder C.B."/>
            <person name="Miyauchi S."/>
            <person name="Viragh M."/>
            <person name="Kuo A."/>
            <person name="Thoen E."/>
            <person name="Andreopoulos B."/>
            <person name="Lu D."/>
            <person name="Skrede I."/>
            <person name="Drula E."/>
            <person name="Henrissat B."/>
            <person name="Morin E."/>
            <person name="Kohler A."/>
            <person name="Barry K."/>
            <person name="LaButti K."/>
            <person name="Morin E."/>
            <person name="Salamov A."/>
            <person name="Lipzen A."/>
            <person name="Mereny Z."/>
            <person name="Hegedus B."/>
            <person name="Baldrian P."/>
            <person name="Stursova M."/>
            <person name="Weitz H."/>
            <person name="Taylor A."/>
            <person name="Grigoriev I.V."/>
            <person name="Nagy L.G."/>
            <person name="Martin F."/>
            <person name="Kauserud H."/>
        </authorList>
    </citation>
    <scope>NUCLEOTIDE SEQUENCE</scope>
    <source>
        <strain evidence="4">9284</strain>
    </source>
</reference>
<dbReference type="PANTHER" id="PTHR12205:SF0">
    <property type="entry name" value="CENTROMERE_KINETOCHORE PROTEIN ZW10 HOMOLOG"/>
    <property type="match status" value="1"/>
</dbReference>
<evidence type="ECO:0000313" key="5">
    <source>
        <dbReference type="Proteomes" id="UP001221142"/>
    </source>
</evidence>
<comment type="caution">
    <text evidence="4">The sequence shown here is derived from an EMBL/GenBank/DDBJ whole genome shotgun (WGS) entry which is preliminary data.</text>
</comment>
<keyword evidence="5" id="KW-1185">Reference proteome</keyword>
<dbReference type="InterPro" id="IPR046362">
    <property type="entry name" value="Zw10/DSL1_C_sf"/>
</dbReference>
<evidence type="ECO:0000259" key="3">
    <source>
        <dbReference type="Pfam" id="PF22766"/>
    </source>
</evidence>
<dbReference type="Proteomes" id="UP001221142">
    <property type="component" value="Unassembled WGS sequence"/>
</dbReference>
<feature type="compositionally biased region" description="Acidic residues" evidence="1">
    <location>
        <begin position="465"/>
        <end position="474"/>
    </location>
</feature>
<feature type="compositionally biased region" description="Pro residues" evidence="1">
    <location>
        <begin position="591"/>
        <end position="609"/>
    </location>
</feature>
<dbReference type="AlphaFoldDB" id="A0AAD7FIV6"/>
<dbReference type="EMBL" id="JARKIF010000014">
    <property type="protein sequence ID" value="KAJ7623164.1"/>
    <property type="molecule type" value="Genomic_DNA"/>
</dbReference>
<sequence length="934" mass="103262">MAFPVPSHLPRRPHPQDVSSQILAKIDQATNKTLTASVASSWLTELDETIHATKSQIHDRIHADLPTFEQQLESSKSVQTRLQSLSSNVDELSQTLSDPETGLIPTLIQSLTAHATLAQQSTDASLRHATLAQLLQCRTQFTSVTSLVQLGKLPQAVEACGKFEQLVEAAPTHLHQTNVMLDLKRKFQAAKFRTEEQLSDAYARSVVVSPKSLTISPSIVVRQSETVLSLQDTLSALSVTSLSNHLTTLRRDIITHYVDNVLRQPMSLTISSEDFGNQLTLFPSPPISEHLTTRLDNVSATLRFLSAHFVAFLPNSESAVFLRSLIKPTVNSVLSNLLIPSLPSSFDSLPEFIRLAKQAVAFEEDFMVQLLGGDQNDRSIKSWVDGMGGHYERQRRVQILEACRIIVLEPESAPPDRFQVEVDVPQDAMPAVVPVQAEDEEEDAWGFEDKKKSATHVADDGWGFNDEDEAEPEPALDLPPSTEDTEDSWGFDEEEEEQPPATNGHEKSEPDAWGLDDDVPAESTEEAAWDDPWDDEPRATLSINPRLSLEPTPASPASTSSPRMATRLEKLANKGKKPLNGGSPMSTPASPLVPAPPAQPTQPTIPPVKSPEKRPPHLPKPIAAPKETYLVSGRTRQIIKLVESVLSEGARFATSKILPPSETSLPPGTVLLQSAASTLDLYRALHPVKFADRLKSIPEAPMQFSNDCLYLSAELLRVENTVHADTLGPVKDRLEECRTRLKVLGDSWFNDTIEQHRQSANDIIAQRAQGFTYTGDQDRYDECENALSRVVQEIKRLAQRWKGVLAKSKYYTAIGMLTDTALSRVLEDVLALPDIPEVESHRLNELCRLLHPLEALFMEGTNPDSFVVAYVPSWLKFSYLSELLEASMVDISYLFDSGALVDFEASELVRLVRALFADTPLRTTTINKLTGGRS</sequence>
<dbReference type="GO" id="GO:0007094">
    <property type="term" value="P:mitotic spindle assembly checkpoint signaling"/>
    <property type="evidence" value="ECO:0007669"/>
    <property type="project" value="TreeGrafter"/>
</dbReference>
<organism evidence="4 5">
    <name type="scientific">Roridomyces roridus</name>
    <dbReference type="NCBI Taxonomy" id="1738132"/>
    <lineage>
        <taxon>Eukaryota</taxon>
        <taxon>Fungi</taxon>
        <taxon>Dikarya</taxon>
        <taxon>Basidiomycota</taxon>
        <taxon>Agaricomycotina</taxon>
        <taxon>Agaricomycetes</taxon>
        <taxon>Agaricomycetidae</taxon>
        <taxon>Agaricales</taxon>
        <taxon>Marasmiineae</taxon>
        <taxon>Mycenaceae</taxon>
        <taxon>Roridomyces</taxon>
    </lineage>
</organism>
<feature type="domain" description="Centromere/kinetochore protein zw10 C-terminal" evidence="2">
    <location>
        <begin position="669"/>
        <end position="758"/>
    </location>
</feature>
<feature type="region of interest" description="Disordered" evidence="1">
    <location>
        <begin position="434"/>
        <end position="623"/>
    </location>
</feature>
<evidence type="ECO:0000256" key="1">
    <source>
        <dbReference type="SAM" id="MobiDB-lite"/>
    </source>
</evidence>
<feature type="compositionally biased region" description="Acidic residues" evidence="1">
    <location>
        <begin position="483"/>
        <end position="498"/>
    </location>
</feature>
<dbReference type="Gene3D" id="1.10.357.150">
    <property type="match status" value="1"/>
</dbReference>
<evidence type="ECO:0000313" key="4">
    <source>
        <dbReference type="EMBL" id="KAJ7623164.1"/>
    </source>
</evidence>
<name>A0AAD7FIV6_9AGAR</name>
<feature type="domain" description="ZW10 C-terminal helical" evidence="3">
    <location>
        <begin position="786"/>
        <end position="929"/>
    </location>
</feature>
<accession>A0AAD7FIV6</accession>
<dbReference type="GO" id="GO:1990423">
    <property type="term" value="C:RZZ complex"/>
    <property type="evidence" value="ECO:0007669"/>
    <property type="project" value="TreeGrafter"/>
</dbReference>
<dbReference type="InterPro" id="IPR048343">
    <property type="entry name" value="ZW10_C"/>
</dbReference>